<keyword evidence="2" id="KW-1185">Reference proteome</keyword>
<reference evidence="1 2" key="1">
    <citation type="submission" date="2021-06" db="EMBL/GenBank/DDBJ databases">
        <title>Caerostris extrusa draft genome.</title>
        <authorList>
            <person name="Kono N."/>
            <person name="Arakawa K."/>
        </authorList>
    </citation>
    <scope>NUCLEOTIDE SEQUENCE [LARGE SCALE GENOMIC DNA]</scope>
</reference>
<dbReference type="AlphaFoldDB" id="A0AAV4VWV3"/>
<gene>
    <name evidence="1" type="ORF">CEXT_214731</name>
</gene>
<name>A0AAV4VWV3_CAEEX</name>
<sequence>MKCGKRPLEASGRSWWVNKMIYYRVPIFRPTLVLPAVSPAEPNEQLFSRFITPFSAAFSNYNGHCSSRGVLDTVDSRVADN</sequence>
<evidence type="ECO:0000313" key="1">
    <source>
        <dbReference type="EMBL" id="GIY74771.1"/>
    </source>
</evidence>
<accession>A0AAV4VWV3</accession>
<proteinExistence type="predicted"/>
<organism evidence="1 2">
    <name type="scientific">Caerostris extrusa</name>
    <name type="common">Bark spider</name>
    <name type="synonym">Caerostris bankana</name>
    <dbReference type="NCBI Taxonomy" id="172846"/>
    <lineage>
        <taxon>Eukaryota</taxon>
        <taxon>Metazoa</taxon>
        <taxon>Ecdysozoa</taxon>
        <taxon>Arthropoda</taxon>
        <taxon>Chelicerata</taxon>
        <taxon>Arachnida</taxon>
        <taxon>Araneae</taxon>
        <taxon>Araneomorphae</taxon>
        <taxon>Entelegynae</taxon>
        <taxon>Araneoidea</taxon>
        <taxon>Araneidae</taxon>
        <taxon>Caerostris</taxon>
    </lineage>
</organism>
<comment type="caution">
    <text evidence="1">The sequence shown here is derived from an EMBL/GenBank/DDBJ whole genome shotgun (WGS) entry which is preliminary data.</text>
</comment>
<dbReference type="EMBL" id="BPLR01015258">
    <property type="protein sequence ID" value="GIY74771.1"/>
    <property type="molecule type" value="Genomic_DNA"/>
</dbReference>
<evidence type="ECO:0000313" key="2">
    <source>
        <dbReference type="Proteomes" id="UP001054945"/>
    </source>
</evidence>
<dbReference type="Proteomes" id="UP001054945">
    <property type="component" value="Unassembled WGS sequence"/>
</dbReference>
<protein>
    <submittedName>
        <fullName evidence="1">Uncharacterized protein</fullName>
    </submittedName>
</protein>